<comment type="caution">
    <text evidence="2">The sequence shown here is derived from an EMBL/GenBank/DDBJ whole genome shotgun (WGS) entry which is preliminary data.</text>
</comment>
<feature type="non-terminal residue" evidence="2">
    <location>
        <position position="236"/>
    </location>
</feature>
<dbReference type="SUPFAM" id="SSF53092">
    <property type="entry name" value="Creatinase/prolidase N-terminal domain"/>
    <property type="match status" value="1"/>
</dbReference>
<evidence type="ECO:0000313" key="3">
    <source>
        <dbReference type="Proteomes" id="UP001597187"/>
    </source>
</evidence>
<dbReference type="EMBL" id="JBHUDC010000007">
    <property type="protein sequence ID" value="MFD1514303.1"/>
    <property type="molecule type" value="Genomic_DNA"/>
</dbReference>
<dbReference type="InterPro" id="IPR029149">
    <property type="entry name" value="Creatin/AminoP/Spt16_N"/>
</dbReference>
<dbReference type="RefSeq" id="WP_250874275.1">
    <property type="nucleotide sequence ID" value="NZ_JALXFV010000007.1"/>
</dbReference>
<sequence>MTGSERTERLDRYLARKGLEAVWFARPNDFAWLTGGDNVVSASAPVGVAAAGYDGERVVVVTDDIEAPRLRAEELDDLDDAAVETFAWHDSSLAATVAEVSATPAAADFDVPGFETVDASSLRQPLSDGDVETYRSLAGDVARAVESVCRGAEPESTERAVSADLQRALAARGCRVPVALVGGEERAPAYRHFTPTEAELGGYAVASVTAERDGLSVSLTRTVAFDPPAWLTERHA</sequence>
<dbReference type="PANTHER" id="PTHR46112:SF2">
    <property type="entry name" value="XAA-PRO AMINOPEPTIDASE P-RELATED"/>
    <property type="match status" value="1"/>
</dbReference>
<dbReference type="Proteomes" id="UP001597187">
    <property type="component" value="Unassembled WGS sequence"/>
</dbReference>
<evidence type="ECO:0000259" key="1">
    <source>
        <dbReference type="Pfam" id="PF01321"/>
    </source>
</evidence>
<organism evidence="2 3">
    <name type="scientific">Halomarina rubra</name>
    <dbReference type="NCBI Taxonomy" id="2071873"/>
    <lineage>
        <taxon>Archaea</taxon>
        <taxon>Methanobacteriati</taxon>
        <taxon>Methanobacteriota</taxon>
        <taxon>Stenosarchaea group</taxon>
        <taxon>Halobacteria</taxon>
        <taxon>Halobacteriales</taxon>
        <taxon>Natronomonadaceae</taxon>
        <taxon>Halomarina</taxon>
    </lineage>
</organism>
<name>A0ABD6AXJ9_9EURY</name>
<dbReference type="AlphaFoldDB" id="A0ABD6AXJ9"/>
<proteinExistence type="predicted"/>
<dbReference type="InterPro" id="IPR050659">
    <property type="entry name" value="Peptidase_M24B"/>
</dbReference>
<accession>A0ABD6AXJ9</accession>
<gene>
    <name evidence="2" type="ORF">ACFSBT_13555</name>
</gene>
<protein>
    <submittedName>
        <fullName evidence="2">M24 family metallopeptidase</fullName>
    </submittedName>
</protein>
<dbReference type="PANTHER" id="PTHR46112">
    <property type="entry name" value="AMINOPEPTIDASE"/>
    <property type="match status" value="1"/>
</dbReference>
<evidence type="ECO:0000313" key="2">
    <source>
        <dbReference type="EMBL" id="MFD1514303.1"/>
    </source>
</evidence>
<dbReference type="Gene3D" id="3.40.350.10">
    <property type="entry name" value="Creatinase/prolidase N-terminal domain"/>
    <property type="match status" value="1"/>
</dbReference>
<dbReference type="Pfam" id="PF01321">
    <property type="entry name" value="Creatinase_N"/>
    <property type="match status" value="1"/>
</dbReference>
<reference evidence="2 3" key="1">
    <citation type="journal article" date="2019" name="Int. J. Syst. Evol. Microbiol.">
        <title>The Global Catalogue of Microorganisms (GCM) 10K type strain sequencing project: providing services to taxonomists for standard genome sequencing and annotation.</title>
        <authorList>
            <consortium name="The Broad Institute Genomics Platform"/>
            <consortium name="The Broad Institute Genome Sequencing Center for Infectious Disease"/>
            <person name="Wu L."/>
            <person name="Ma J."/>
        </authorList>
    </citation>
    <scope>NUCLEOTIDE SEQUENCE [LARGE SCALE GENOMIC DNA]</scope>
    <source>
        <strain evidence="2 3">CGMCC 1.12563</strain>
    </source>
</reference>
<dbReference type="InterPro" id="IPR000587">
    <property type="entry name" value="Creatinase_N"/>
</dbReference>
<keyword evidence="3" id="KW-1185">Reference proteome</keyword>
<feature type="domain" description="Creatinase N-terminal" evidence="1">
    <location>
        <begin position="6"/>
        <end position="100"/>
    </location>
</feature>